<dbReference type="Proteomes" id="UP000217216">
    <property type="component" value="Chromosome"/>
</dbReference>
<keyword evidence="4 5" id="KW-0472">Membrane</keyword>
<name>A0AAD0E4Y8_9ACTN</name>
<feature type="transmembrane region" description="Helical" evidence="5">
    <location>
        <begin position="220"/>
        <end position="238"/>
    </location>
</feature>
<keyword evidence="8" id="KW-1185">Reference proteome</keyword>
<evidence type="ECO:0000256" key="5">
    <source>
        <dbReference type="SAM" id="Phobius"/>
    </source>
</evidence>
<dbReference type="AlphaFoldDB" id="A0AAD0E4Y8"/>
<evidence type="ECO:0000313" key="7">
    <source>
        <dbReference type="EMBL" id="ASY11463.1"/>
    </source>
</evidence>
<dbReference type="GO" id="GO:0016020">
    <property type="term" value="C:membrane"/>
    <property type="evidence" value="ECO:0007669"/>
    <property type="project" value="UniProtKB-SubCell"/>
</dbReference>
<dbReference type="InterPro" id="IPR007016">
    <property type="entry name" value="O-antigen_ligase-rel_domated"/>
</dbReference>
<dbReference type="RefSeq" id="WP_095695904.1">
    <property type="nucleotide sequence ID" value="NZ_CP016770.1"/>
</dbReference>
<keyword evidence="2 5" id="KW-0812">Transmembrane</keyword>
<feature type="transmembrane region" description="Helical" evidence="5">
    <location>
        <begin position="69"/>
        <end position="84"/>
    </location>
</feature>
<dbReference type="InterPro" id="IPR051533">
    <property type="entry name" value="WaaL-like"/>
</dbReference>
<dbReference type="GO" id="GO:0016874">
    <property type="term" value="F:ligase activity"/>
    <property type="evidence" value="ECO:0007669"/>
    <property type="project" value="UniProtKB-KW"/>
</dbReference>
<keyword evidence="7" id="KW-0436">Ligase</keyword>
<dbReference type="PANTHER" id="PTHR37422:SF13">
    <property type="entry name" value="LIPOPOLYSACCHARIDE BIOSYNTHESIS PROTEIN PA4999-RELATED"/>
    <property type="match status" value="1"/>
</dbReference>
<reference evidence="7 8" key="1">
    <citation type="submission" date="2016-07" db="EMBL/GenBank/DDBJ databases">
        <title>High microdiversification within the ubiquitous acI lineage of Actinobacteria.</title>
        <authorList>
            <person name="Neuenschwander S.M."/>
            <person name="Salcher M."/>
            <person name="Ghai R."/>
            <person name="Pernthaler J."/>
        </authorList>
    </citation>
    <scope>NUCLEOTIDE SEQUENCE [LARGE SCALE GENOMIC DNA]</scope>
    <source>
        <strain evidence="7">MMS-21-155</strain>
    </source>
</reference>
<sequence length="567" mass="62866">MHPRPRENVLKNLLFMGAPLISIFLIDSVVTDPVNAPKLFVLGIVSSGVAGSVIYGLNRVEIKRAKAPLIYLASFFILSIGTLFTSKAPIHQSLYGVYGRNNGLVAYIFFSLLFLGALFISAQSTHLKLIHGLFIAGIVNVVYCGWVITFGDFLSWNNPYGNILGTFGNPNFIGAFLGMFFSAWLAFLLGPKPSKYFKVASIFVLPFTAIEIYLSHAIQGRVLMAGGSVLVVFFWLLFKLKSKILLMGYVLVATFGAGLSLAGALQIGPLTKFIYKTSVSLRGQYWLSAWNTGQDNPLTGVGYDSLGDWYRRMRDPHALELPGINTVINTAHNVPLDIFAFGGWPLFISYLALVLLTLWKVVRFSINMKSYDQTFIALAVSWICYQLQSIISINQIGLGFWGWLLSGALLSYTQIGNQVESEDLRDLKMSNARKIKSQEKVVGAGMFSGIAMVIGALIAVPPLASDMKWMSAQKSRDAVQLELTLKSGYLNPQNMQKFFMTIDAFEQSNFTDLSHRYALEAVKFNPDSFDAWRLLSLLKKSSAEEKDLALQNMRRLDPLNPTLKSAP</sequence>
<evidence type="ECO:0000256" key="3">
    <source>
        <dbReference type="ARBA" id="ARBA00022989"/>
    </source>
</evidence>
<protein>
    <submittedName>
        <fullName evidence="7">O-antigen ligase-like protein</fullName>
    </submittedName>
</protein>
<feature type="domain" description="O-antigen ligase-related" evidence="6">
    <location>
        <begin position="224"/>
        <end position="351"/>
    </location>
</feature>
<feature type="transmembrane region" description="Helical" evidence="5">
    <location>
        <begin position="196"/>
        <end position="214"/>
    </location>
</feature>
<feature type="transmembrane region" description="Helical" evidence="5">
    <location>
        <begin position="441"/>
        <end position="464"/>
    </location>
</feature>
<dbReference type="Pfam" id="PF04932">
    <property type="entry name" value="Wzy_C"/>
    <property type="match status" value="1"/>
</dbReference>
<proteinExistence type="predicted"/>
<feature type="transmembrane region" description="Helical" evidence="5">
    <location>
        <begin position="171"/>
        <end position="189"/>
    </location>
</feature>
<evidence type="ECO:0000256" key="4">
    <source>
        <dbReference type="ARBA" id="ARBA00023136"/>
    </source>
</evidence>
<comment type="subcellular location">
    <subcellularLocation>
        <location evidence="1">Membrane</location>
        <topology evidence="1">Multi-pass membrane protein</topology>
    </subcellularLocation>
</comment>
<dbReference type="EMBL" id="CP016770">
    <property type="protein sequence ID" value="ASY11463.1"/>
    <property type="molecule type" value="Genomic_DNA"/>
</dbReference>
<dbReference type="PANTHER" id="PTHR37422">
    <property type="entry name" value="TEICHURONIC ACID BIOSYNTHESIS PROTEIN TUAE"/>
    <property type="match status" value="1"/>
</dbReference>
<evidence type="ECO:0000256" key="1">
    <source>
        <dbReference type="ARBA" id="ARBA00004141"/>
    </source>
</evidence>
<evidence type="ECO:0000313" key="8">
    <source>
        <dbReference type="Proteomes" id="UP000217216"/>
    </source>
</evidence>
<feature type="transmembrane region" description="Helical" evidence="5">
    <location>
        <begin position="36"/>
        <end position="57"/>
    </location>
</feature>
<feature type="transmembrane region" description="Helical" evidence="5">
    <location>
        <begin position="338"/>
        <end position="362"/>
    </location>
</feature>
<feature type="transmembrane region" description="Helical" evidence="5">
    <location>
        <begin position="129"/>
        <end position="151"/>
    </location>
</feature>
<keyword evidence="3 5" id="KW-1133">Transmembrane helix</keyword>
<accession>A0AAD0E4Y8</accession>
<organism evidence="7 8">
    <name type="scientific">Candidatus Planktophila dulcis</name>
    <dbReference type="NCBI Taxonomy" id="1884914"/>
    <lineage>
        <taxon>Bacteria</taxon>
        <taxon>Bacillati</taxon>
        <taxon>Actinomycetota</taxon>
        <taxon>Actinomycetes</taxon>
        <taxon>Candidatus Nanopelagicales</taxon>
        <taxon>Candidatus Nanopelagicaceae</taxon>
        <taxon>Candidatus Planktophila</taxon>
    </lineage>
</organism>
<dbReference type="GeneID" id="300656582"/>
<feature type="transmembrane region" description="Helical" evidence="5">
    <location>
        <begin position="104"/>
        <end position="122"/>
    </location>
</feature>
<dbReference type="KEGG" id="plak:A1s21155_00290"/>
<feature type="transmembrane region" description="Helical" evidence="5">
    <location>
        <begin position="12"/>
        <end position="30"/>
    </location>
</feature>
<feature type="transmembrane region" description="Helical" evidence="5">
    <location>
        <begin position="245"/>
        <end position="267"/>
    </location>
</feature>
<gene>
    <name evidence="7" type="ORF">A1s21155_00290</name>
</gene>
<evidence type="ECO:0000259" key="6">
    <source>
        <dbReference type="Pfam" id="PF04932"/>
    </source>
</evidence>
<evidence type="ECO:0000256" key="2">
    <source>
        <dbReference type="ARBA" id="ARBA00022692"/>
    </source>
</evidence>